<dbReference type="Pfam" id="PF00534">
    <property type="entry name" value="Glycos_transf_1"/>
    <property type="match status" value="1"/>
</dbReference>
<feature type="domain" description="Glycosyltransferase subfamily 4-like N-terminal" evidence="3">
    <location>
        <begin position="15"/>
        <end position="121"/>
    </location>
</feature>
<proteinExistence type="predicted"/>
<gene>
    <name evidence="4" type="ORF">PLUA15_240194</name>
</gene>
<dbReference type="InterPro" id="IPR001296">
    <property type="entry name" value="Glyco_trans_1"/>
</dbReference>
<dbReference type="SUPFAM" id="SSF53756">
    <property type="entry name" value="UDP-Glycosyltransferase/glycogen phosphorylase"/>
    <property type="match status" value="1"/>
</dbReference>
<evidence type="ECO:0000256" key="1">
    <source>
        <dbReference type="ARBA" id="ARBA00022679"/>
    </source>
</evidence>
<dbReference type="Proteomes" id="UP000219564">
    <property type="component" value="Unassembled WGS sequence"/>
</dbReference>
<evidence type="ECO:0000259" key="2">
    <source>
        <dbReference type="Pfam" id="PF00534"/>
    </source>
</evidence>
<dbReference type="Gene3D" id="3.40.50.2000">
    <property type="entry name" value="Glycogen Phosphorylase B"/>
    <property type="match status" value="2"/>
</dbReference>
<sequence length="308" mass="34917">MFDVSCIPEFQQVASKSPYYLRRLERYMDQPVSEDIKIFHSSYYRLPKNKKIKTVTTVHDFTYEHFEIGARRVVHTFQKRRAILNSDVVICISENTKNDLYEFIPEARGKDVRVIYNGVSPNYRILNCVDEPSTAFVLFVGARSGYKNFSCLVASLEHLPQYSLVCVGGGAFKQQELAQLDALIPGRYKHESYLTNEQLNQLYNQAFCLVYPSLYEGFGIPALEAMRAGCPVVAAAFSSLPEICADAAILLAEVLPETIKGAIESLEDKSLRESYILKGLKNSSRFSWEKNAQEIIGIYKELCGEARE</sequence>
<dbReference type="CDD" id="cd03809">
    <property type="entry name" value="GT4_MtfB-like"/>
    <property type="match status" value="1"/>
</dbReference>
<dbReference type="AlphaFoldDB" id="A0AAX2H7T4"/>
<name>A0AAX2H7T4_9PSED</name>
<evidence type="ECO:0000313" key="5">
    <source>
        <dbReference type="Proteomes" id="UP000219564"/>
    </source>
</evidence>
<evidence type="ECO:0000259" key="3">
    <source>
        <dbReference type="Pfam" id="PF13439"/>
    </source>
</evidence>
<keyword evidence="1 4" id="KW-0808">Transferase</keyword>
<reference evidence="4 5" key="1">
    <citation type="submission" date="2017-08" db="EMBL/GenBank/DDBJ databases">
        <authorList>
            <person name="Chaillou S."/>
        </authorList>
    </citation>
    <scope>NUCLEOTIDE SEQUENCE [LARGE SCALE GENOMIC DNA]</scope>
    <source>
        <strain evidence="4 5">MFPA15A1205</strain>
    </source>
</reference>
<dbReference type="GO" id="GO:0016757">
    <property type="term" value="F:glycosyltransferase activity"/>
    <property type="evidence" value="ECO:0007669"/>
    <property type="project" value="InterPro"/>
</dbReference>
<dbReference type="EMBL" id="OBKZ01000017">
    <property type="protein sequence ID" value="SOB52781.1"/>
    <property type="molecule type" value="Genomic_DNA"/>
</dbReference>
<accession>A0AAX2H7T4</accession>
<dbReference type="InterPro" id="IPR028098">
    <property type="entry name" value="Glyco_trans_4-like_N"/>
</dbReference>
<dbReference type="Pfam" id="PF13439">
    <property type="entry name" value="Glyco_transf_4"/>
    <property type="match status" value="1"/>
</dbReference>
<dbReference type="GO" id="GO:0009103">
    <property type="term" value="P:lipopolysaccharide biosynthetic process"/>
    <property type="evidence" value="ECO:0007669"/>
    <property type="project" value="TreeGrafter"/>
</dbReference>
<dbReference type="PANTHER" id="PTHR46401">
    <property type="entry name" value="GLYCOSYLTRANSFERASE WBBK-RELATED"/>
    <property type="match status" value="1"/>
</dbReference>
<organism evidence="4 5">
    <name type="scientific">Pseudomonas lundensis</name>
    <dbReference type="NCBI Taxonomy" id="86185"/>
    <lineage>
        <taxon>Bacteria</taxon>
        <taxon>Pseudomonadati</taxon>
        <taxon>Pseudomonadota</taxon>
        <taxon>Gammaproteobacteria</taxon>
        <taxon>Pseudomonadales</taxon>
        <taxon>Pseudomonadaceae</taxon>
        <taxon>Pseudomonas</taxon>
    </lineage>
</organism>
<evidence type="ECO:0000313" key="4">
    <source>
        <dbReference type="EMBL" id="SOB52781.1"/>
    </source>
</evidence>
<protein>
    <submittedName>
        <fullName evidence="4">Mannosyl transferase-like protein</fullName>
    </submittedName>
</protein>
<comment type="caution">
    <text evidence="4">The sequence shown here is derived from an EMBL/GenBank/DDBJ whole genome shotgun (WGS) entry which is preliminary data.</text>
</comment>
<feature type="domain" description="Glycosyl transferase family 1" evidence="2">
    <location>
        <begin position="135"/>
        <end position="274"/>
    </location>
</feature>
<dbReference type="PANTHER" id="PTHR46401:SF2">
    <property type="entry name" value="GLYCOSYLTRANSFERASE WBBK-RELATED"/>
    <property type="match status" value="1"/>
</dbReference>